<dbReference type="CDD" id="cd00054">
    <property type="entry name" value="EGF_CA"/>
    <property type="match status" value="3"/>
</dbReference>
<dbReference type="InterPro" id="IPR001881">
    <property type="entry name" value="EGF-like_Ca-bd_dom"/>
</dbReference>
<dbReference type="SUPFAM" id="SSF48726">
    <property type="entry name" value="Immunoglobulin"/>
    <property type="match status" value="12"/>
</dbReference>
<dbReference type="InterPro" id="IPR013098">
    <property type="entry name" value="Ig_I-set"/>
</dbReference>
<dbReference type="InterPro" id="IPR003599">
    <property type="entry name" value="Ig_sub"/>
</dbReference>
<dbReference type="InterPro" id="IPR013783">
    <property type="entry name" value="Ig-like_fold"/>
</dbReference>
<dbReference type="CDD" id="cd00096">
    <property type="entry name" value="Ig"/>
    <property type="match status" value="1"/>
</dbReference>
<feature type="disulfide bond" evidence="5">
    <location>
        <begin position="1573"/>
        <end position="1582"/>
    </location>
</feature>
<dbReference type="Gene3D" id="2.60.40.10">
    <property type="entry name" value="Immunoglobulins"/>
    <property type="match status" value="12"/>
</dbReference>
<feature type="domain" description="EGF-like" evidence="7">
    <location>
        <begin position="1287"/>
        <end position="1323"/>
    </location>
</feature>
<feature type="domain" description="EGF-like" evidence="7">
    <location>
        <begin position="1509"/>
        <end position="1545"/>
    </location>
</feature>
<feature type="domain" description="EGF-like" evidence="7">
    <location>
        <begin position="1548"/>
        <end position="1583"/>
    </location>
</feature>
<feature type="domain" description="Laminin G" evidence="6">
    <location>
        <begin position="1328"/>
        <end position="1508"/>
    </location>
</feature>
<dbReference type="SUPFAM" id="SSF57196">
    <property type="entry name" value="EGF/Laminin"/>
    <property type="match status" value="2"/>
</dbReference>
<feature type="domain" description="EGF-like" evidence="7">
    <location>
        <begin position="1247"/>
        <end position="1285"/>
    </location>
</feature>
<dbReference type="Pfam" id="PF13927">
    <property type="entry name" value="Ig_3"/>
    <property type="match status" value="7"/>
</dbReference>
<dbReference type="InterPro" id="IPR036179">
    <property type="entry name" value="Ig-like_dom_sf"/>
</dbReference>
<reference evidence="9 10" key="1">
    <citation type="submission" date="2022-05" db="EMBL/GenBank/DDBJ databases">
        <authorList>
            <consortium name="Genoscope - CEA"/>
            <person name="William W."/>
        </authorList>
    </citation>
    <scope>NUCLEOTIDE SEQUENCE [LARGE SCALE GENOMIC DNA]</scope>
</reference>
<feature type="domain" description="Laminin G" evidence="6">
    <location>
        <begin position="1589"/>
        <end position="1765"/>
    </location>
</feature>
<feature type="domain" description="Laminin G" evidence="6">
    <location>
        <begin position="1074"/>
        <end position="1248"/>
    </location>
</feature>
<dbReference type="Pfam" id="PF00008">
    <property type="entry name" value="EGF"/>
    <property type="match status" value="2"/>
</dbReference>
<dbReference type="SMART" id="SM00282">
    <property type="entry name" value="LamG"/>
    <property type="match status" value="3"/>
</dbReference>
<feature type="domain" description="Ig-like" evidence="8">
    <location>
        <begin position="813"/>
        <end position="893"/>
    </location>
</feature>
<dbReference type="PROSITE" id="PS01186">
    <property type="entry name" value="EGF_2"/>
    <property type="match status" value="4"/>
</dbReference>
<keyword evidence="1 5" id="KW-0245">EGF-like domain</keyword>
<dbReference type="InterPro" id="IPR000742">
    <property type="entry name" value="EGF"/>
</dbReference>
<evidence type="ECO:0000259" key="8">
    <source>
        <dbReference type="PROSITE" id="PS50835"/>
    </source>
</evidence>
<evidence type="ECO:0000256" key="2">
    <source>
        <dbReference type="ARBA" id="ARBA00022729"/>
    </source>
</evidence>
<feature type="domain" description="Ig-like" evidence="8">
    <location>
        <begin position="186"/>
        <end position="273"/>
    </location>
</feature>
<proteinExistence type="predicted"/>
<evidence type="ECO:0000256" key="4">
    <source>
        <dbReference type="ARBA" id="ARBA00023157"/>
    </source>
</evidence>
<dbReference type="Pfam" id="PF00054">
    <property type="entry name" value="Laminin_G_1"/>
    <property type="match status" value="1"/>
</dbReference>
<dbReference type="InterPro" id="IPR007110">
    <property type="entry name" value="Ig-like_dom"/>
</dbReference>
<evidence type="ECO:0000259" key="7">
    <source>
        <dbReference type="PROSITE" id="PS50026"/>
    </source>
</evidence>
<feature type="domain" description="Ig-like" evidence="8">
    <location>
        <begin position="898"/>
        <end position="982"/>
    </location>
</feature>
<dbReference type="SMART" id="SM00408">
    <property type="entry name" value="IGc2"/>
    <property type="match status" value="12"/>
</dbReference>
<keyword evidence="10" id="KW-1185">Reference proteome</keyword>
<dbReference type="PANTHER" id="PTHR45080">
    <property type="entry name" value="CONTACTIN 5"/>
    <property type="match status" value="1"/>
</dbReference>
<keyword evidence="2" id="KW-0732">Signal</keyword>
<dbReference type="PROSITE" id="PS50835">
    <property type="entry name" value="IG_LIKE"/>
    <property type="match status" value="12"/>
</dbReference>
<sequence>VGYLPTVKVRPMKRIKEEGKNAVFYCFAGGQQRPRFAWTREDGQPMSRRVSVKGKRLKIRGVQKEDEGTYVCTARNVYGSETASAKMTVKDVLVDPIAVTVSPKVLYVPLNKSAQFTCTAKSDADYSLKWTLGMYGALPEGAVDENGVLKFENTQGIHEGTYTCTGKNSFTNDMASVQLRVGVTSPKVSISPVLLSVREGDSAQFRCSAIGFPAPVLQWHGGPDSKLPSEAILSNDNGLLTIPKIEKINEGKYFCTAENLGGISGTSAFLNVSAGGSVPEISVTPSTLNVIEGDEALFECFAVGDPPPTIRWSREKGQLSSSSSSENGVLIISSTKLEDAGTSFCRAANKFGAKAAPVTLNVEKDNSVAPTAVMVPLNQTIDVGASAILSCQVTGRPYTTIQWNKIGGSLTENHVIEEGVLRIQNATIEDAGTYVCVAQNKKGVQQATGIVDVRTKVPPEIEIMPSPNLTAITGEAVVLRCVVKAGHPPPAVVWERDTNQPLNSSSDGILVISPVTFDNEGMYICKASNIIGSTEAVALLTVQGEPQLIVNPSSPVSVTGGSSVTLECTAAGSPPPVVQWIIEGHPRSNLQIRETNRGVLKLIIENVRPEDQGNFTCQAENIVGLTQESVQLTVTVPLQPPEILLNSVLKTVIEGEDVEVRCNASGLPAPTIVWERLGSNLPNDALDRDGILMIPSVGAEDAGTYSCKAVNSEGQDSFSIKLEVIVPPLIDVTPSEISVNQGTSFNIFCIVRPSLAITWSKLNVSFPNGIVSDKGTLNVSEAKLKHAGTYRCYANNSAGSSEGFASVVVYAAPKVVAWPRSFEAAHKSNVTFHCNATGIPDPVISWSKEGSDIPVRHSAGVLSLTGVIGDDNGRYICTAKNAAGTSTTSIELTVEDLPSVVITGGASVKTVSVGKNLTLECIANGAPQPEIQWTRVDGLLPEGLISKGGQLIFPHARLAYGGVYRCKVTNRVGSVQSEVAIFVQEAPKVMVTPQRSRVKTGETVQFTCIASGSPSPDLTWRKVNGSLPVSSTVQRGVLKIANVTQKDAGSYNCEAKNVEGSANRSGILEIKVTVPRFTQEPLSCLSVQTLTDEPLNFTVEIVFIPEMADGLILYNDQLTNGSVGDFISFGMSDRFAEFRFNLGFEPAIIRSRQPLSLYEWHRVVLSRNRKEGNLTVDGEPPVTGISKGSSTGLNLNQDLHVGGVLDFSSISSLAGFKSGFIGCLSYLAIDGKVVNFGDPIKSVGLDDCEVCQTRPCKNGGTCTEVAGDWGFICTCRPGYSGRTCDDAGYKCSPGVCNEGRCENIGNDGFRCICPAGYSGERCEEGLPIDTPMFEGDSYMSLPGIEGAVLQLRFSVRFLALKSGNMLLLYNGQTIFPGRGDFISLAIHGGRVEFRFNMGSGTGILRSARNISVGFWHTVIIERQLRDSLLVLDDDPPVKGSSPCCSRGLNLLLDLFIGGVKNFTTFHTTKVGVSSGLFGCISELSVDGREINLLKSNLDMRGIKQCTECLLPCELRPCLNNATCIPVGKTGFFCSCAPGYTGQKCEFTLADPLKSNTCVNGGVELSSSDRLCNCPLGYGGRGCNKTVQFGKNALFSGDSFLEFPSSSMRGPRSTTPDYMSLEIKTEAQNGVILWQGERRDHFAIGLRDGFLEFRFELGSGPAVLQSLSPVNDSQWHSIKVYRSFSEGSLKVDNHDHVNGTSAEGSKGLNINQGHSIFIGKGGENIAKMTHGKFNTGFRGCIKNTFFKDRGMDLQGDAIRGWNVLPCDSDEAEP</sequence>
<feature type="domain" description="Ig-like" evidence="8">
    <location>
        <begin position="459"/>
        <end position="543"/>
    </location>
</feature>
<dbReference type="SMART" id="SM00181">
    <property type="entry name" value="EGF"/>
    <property type="match status" value="4"/>
</dbReference>
<dbReference type="SUPFAM" id="SSF49899">
    <property type="entry name" value="Concanavalin A-like lectins/glucanases"/>
    <property type="match status" value="3"/>
</dbReference>
<dbReference type="Proteomes" id="UP001159405">
    <property type="component" value="Unassembled WGS sequence"/>
</dbReference>
<dbReference type="CDD" id="cd00110">
    <property type="entry name" value="LamG"/>
    <property type="match status" value="3"/>
</dbReference>
<dbReference type="EMBL" id="CALNXK010000268">
    <property type="protein sequence ID" value="CAH3180054.1"/>
    <property type="molecule type" value="Genomic_DNA"/>
</dbReference>
<keyword evidence="3" id="KW-0677">Repeat</keyword>
<dbReference type="InterPro" id="IPR013032">
    <property type="entry name" value="EGF-like_CS"/>
</dbReference>
<dbReference type="PROSITE" id="PS50026">
    <property type="entry name" value="EGF_3"/>
    <property type="match status" value="4"/>
</dbReference>
<feature type="domain" description="Ig-like" evidence="8">
    <location>
        <begin position="641"/>
        <end position="723"/>
    </location>
</feature>
<feature type="domain" description="Ig-like" evidence="8">
    <location>
        <begin position="279"/>
        <end position="361"/>
    </location>
</feature>
<dbReference type="PROSITE" id="PS00022">
    <property type="entry name" value="EGF_1"/>
    <property type="match status" value="4"/>
</dbReference>
<accession>A0ABN8RPI9</accession>
<dbReference type="Pfam" id="PF12661">
    <property type="entry name" value="hEGF"/>
    <property type="match status" value="1"/>
</dbReference>
<dbReference type="SMART" id="SM00409">
    <property type="entry name" value="IG"/>
    <property type="match status" value="12"/>
</dbReference>
<keyword evidence="4 5" id="KW-1015">Disulfide bond</keyword>
<dbReference type="InterPro" id="IPR013320">
    <property type="entry name" value="ConA-like_dom_sf"/>
</dbReference>
<feature type="domain" description="Ig-like" evidence="8">
    <location>
        <begin position="5"/>
        <end position="88"/>
    </location>
</feature>
<feature type="disulfide bond" evidence="5">
    <location>
        <begin position="1256"/>
        <end position="1273"/>
    </location>
</feature>
<evidence type="ECO:0008006" key="11">
    <source>
        <dbReference type="Google" id="ProtNLM"/>
    </source>
</evidence>
<organism evidence="9 10">
    <name type="scientific">Porites lobata</name>
    <dbReference type="NCBI Taxonomy" id="104759"/>
    <lineage>
        <taxon>Eukaryota</taxon>
        <taxon>Metazoa</taxon>
        <taxon>Cnidaria</taxon>
        <taxon>Anthozoa</taxon>
        <taxon>Hexacorallia</taxon>
        <taxon>Scleractinia</taxon>
        <taxon>Fungiina</taxon>
        <taxon>Poritidae</taxon>
        <taxon>Porites</taxon>
    </lineage>
</organism>
<feature type="disulfide bond" evidence="5">
    <location>
        <begin position="1275"/>
        <end position="1284"/>
    </location>
</feature>
<feature type="disulfide bond" evidence="5">
    <location>
        <begin position="1535"/>
        <end position="1544"/>
    </location>
</feature>
<gene>
    <name evidence="9" type="ORF">PLOB_00022689</name>
</gene>
<protein>
    <recommendedName>
        <fullName evidence="11">Basement membrane-specific heparan sulfate proteoglycan core protein</fullName>
    </recommendedName>
</protein>
<feature type="non-terminal residue" evidence="9">
    <location>
        <position position="1"/>
    </location>
</feature>
<feature type="domain" description="Ig-like" evidence="8">
    <location>
        <begin position="728"/>
        <end position="808"/>
    </location>
</feature>
<feature type="domain" description="Ig-like" evidence="8">
    <location>
        <begin position="370"/>
        <end position="452"/>
    </location>
</feature>
<dbReference type="Gene3D" id="2.60.120.200">
    <property type="match status" value="3"/>
</dbReference>
<feature type="domain" description="Ig-like" evidence="8">
    <location>
        <begin position="987"/>
        <end position="1073"/>
    </location>
</feature>
<dbReference type="PANTHER" id="PTHR45080:SF8">
    <property type="entry name" value="IG-LIKE DOMAIN-CONTAINING PROTEIN"/>
    <property type="match status" value="1"/>
</dbReference>
<dbReference type="InterPro" id="IPR050958">
    <property type="entry name" value="Cell_Adh-Cytoskel_Orgn"/>
</dbReference>
<evidence type="ECO:0000259" key="6">
    <source>
        <dbReference type="PROSITE" id="PS50025"/>
    </source>
</evidence>
<dbReference type="Pfam" id="PF07679">
    <property type="entry name" value="I-set"/>
    <property type="match status" value="4"/>
</dbReference>
<feature type="disulfide bond" evidence="5">
    <location>
        <begin position="1291"/>
        <end position="1301"/>
    </location>
</feature>
<evidence type="ECO:0000313" key="9">
    <source>
        <dbReference type="EMBL" id="CAH3180054.1"/>
    </source>
</evidence>
<dbReference type="InterPro" id="IPR003598">
    <property type="entry name" value="Ig_sub2"/>
</dbReference>
<dbReference type="Pfam" id="PF02210">
    <property type="entry name" value="Laminin_G_2"/>
    <property type="match status" value="2"/>
</dbReference>
<dbReference type="Gene3D" id="2.10.25.10">
    <property type="entry name" value="Laminin"/>
    <property type="match status" value="3"/>
</dbReference>
<feature type="disulfide bond" evidence="5">
    <location>
        <begin position="1313"/>
        <end position="1322"/>
    </location>
</feature>
<name>A0ABN8RPI9_9CNID</name>
<comment type="caution">
    <text evidence="9">The sequence shown here is derived from an EMBL/GenBank/DDBJ whole genome shotgun (WGS) entry which is preliminary data.</text>
</comment>
<feature type="domain" description="Ig-like" evidence="8">
    <location>
        <begin position="546"/>
        <end position="635"/>
    </location>
</feature>
<evidence type="ECO:0000313" key="10">
    <source>
        <dbReference type="Proteomes" id="UP001159405"/>
    </source>
</evidence>
<evidence type="ECO:0000256" key="1">
    <source>
        <dbReference type="ARBA" id="ARBA00022536"/>
    </source>
</evidence>
<feature type="domain" description="Ig-like" evidence="8">
    <location>
        <begin position="96"/>
        <end position="180"/>
    </location>
</feature>
<dbReference type="InterPro" id="IPR001791">
    <property type="entry name" value="Laminin_G"/>
</dbReference>
<evidence type="ECO:0000256" key="3">
    <source>
        <dbReference type="ARBA" id="ARBA00022737"/>
    </source>
</evidence>
<dbReference type="SMART" id="SM00179">
    <property type="entry name" value="EGF_CA"/>
    <property type="match status" value="3"/>
</dbReference>
<dbReference type="PROSITE" id="PS50025">
    <property type="entry name" value="LAM_G_DOMAIN"/>
    <property type="match status" value="3"/>
</dbReference>
<evidence type="ECO:0000256" key="5">
    <source>
        <dbReference type="PROSITE-ProRule" id="PRU00076"/>
    </source>
</evidence>
<comment type="caution">
    <text evidence="5">Lacks conserved residue(s) required for the propagation of feature annotation.</text>
</comment>